<comment type="similarity">
    <text evidence="2">Belongs to the flagella basal body rod proteins family.</text>
</comment>
<keyword evidence="6" id="KW-0282">Flagellum</keyword>
<keyword evidence="6" id="KW-0969">Cilium</keyword>
<keyword evidence="6" id="KW-0966">Cell projection</keyword>
<name>F3Z004_DESAF</name>
<dbReference type="GO" id="GO:0071978">
    <property type="term" value="P:bacterial-type flagellum-dependent swarming motility"/>
    <property type="evidence" value="ECO:0007669"/>
    <property type="project" value="TreeGrafter"/>
</dbReference>
<dbReference type="KEGG" id="daf:Desaf_3757"/>
<reference evidence="6 7" key="1">
    <citation type="journal article" date="2011" name="J. Bacteriol.">
        <title>Genome sequence of the mercury-methylating and pleomorphic Desulfovibrio africanus Strain Walvis Bay.</title>
        <authorList>
            <person name="Brown S.D."/>
            <person name="Wall J.D."/>
            <person name="Kucken A.M."/>
            <person name="Gilmour C.C."/>
            <person name="Podar M."/>
            <person name="Brandt C.C."/>
            <person name="Teshima H."/>
            <person name="Detter J.C."/>
            <person name="Han C.S."/>
            <person name="Land M.L."/>
            <person name="Lucas S."/>
            <person name="Han J."/>
            <person name="Pennacchio L."/>
            <person name="Nolan M."/>
            <person name="Pitluck S."/>
            <person name="Woyke T."/>
            <person name="Goodwin L."/>
            <person name="Palumbo A.V."/>
            <person name="Elias D.A."/>
        </authorList>
    </citation>
    <scope>NUCLEOTIDE SEQUENCE [LARGE SCALE GENOMIC DNA]</scope>
    <source>
        <strain evidence="6 7">Walvis Bay</strain>
    </source>
</reference>
<feature type="domain" description="Flagellar basal body rod protein N-terminal" evidence="4">
    <location>
        <begin position="9"/>
        <end position="32"/>
    </location>
</feature>
<dbReference type="RefSeq" id="WP_014261631.1">
    <property type="nucleotide sequence ID" value="NC_016629.1"/>
</dbReference>
<feature type="domain" description="Flagellar basal-body/hook protein C-terminal" evidence="5">
    <location>
        <begin position="80"/>
        <end position="124"/>
    </location>
</feature>
<evidence type="ECO:0000259" key="5">
    <source>
        <dbReference type="Pfam" id="PF06429"/>
    </source>
</evidence>
<keyword evidence="3" id="KW-0975">Bacterial flagellum</keyword>
<evidence type="ECO:0000313" key="6">
    <source>
        <dbReference type="EMBL" id="EGJ52033.1"/>
    </source>
</evidence>
<evidence type="ECO:0000259" key="4">
    <source>
        <dbReference type="Pfam" id="PF00460"/>
    </source>
</evidence>
<dbReference type="Pfam" id="PF00460">
    <property type="entry name" value="Flg_bb_rod"/>
    <property type="match status" value="1"/>
</dbReference>
<dbReference type="PANTHER" id="PTHR30435:SF19">
    <property type="entry name" value="FLAGELLAR BASAL-BODY ROD PROTEIN FLGG"/>
    <property type="match status" value="1"/>
</dbReference>
<accession>F3Z004</accession>
<dbReference type="InterPro" id="IPR001444">
    <property type="entry name" value="Flag_bb_rod_N"/>
</dbReference>
<evidence type="ECO:0000256" key="3">
    <source>
        <dbReference type="ARBA" id="ARBA00023143"/>
    </source>
</evidence>
<dbReference type="Proteomes" id="UP000007844">
    <property type="component" value="Chromosome"/>
</dbReference>
<dbReference type="InterPro" id="IPR010930">
    <property type="entry name" value="Flg_bb/hook_C_dom"/>
</dbReference>
<proteinExistence type="inferred from homology"/>
<evidence type="ECO:0000313" key="7">
    <source>
        <dbReference type="Proteomes" id="UP000007844"/>
    </source>
</evidence>
<organism evidence="6 7">
    <name type="scientific">Desulfocurvibacter africanus subsp. africanus str. Walvis Bay</name>
    <dbReference type="NCBI Taxonomy" id="690850"/>
    <lineage>
        <taxon>Bacteria</taxon>
        <taxon>Pseudomonadati</taxon>
        <taxon>Thermodesulfobacteriota</taxon>
        <taxon>Desulfovibrionia</taxon>
        <taxon>Desulfovibrionales</taxon>
        <taxon>Desulfovibrionaceae</taxon>
        <taxon>Desulfocurvibacter</taxon>
    </lineage>
</organism>
<evidence type="ECO:0000256" key="1">
    <source>
        <dbReference type="ARBA" id="ARBA00004117"/>
    </source>
</evidence>
<comment type="subcellular location">
    <subcellularLocation>
        <location evidence="1">Bacterial flagellum basal body</location>
    </subcellularLocation>
</comment>
<sequence>MNISPSLQALDAVAIQLMVTANNVANVNTEEFRAARVDLEDGYQGQGVRVADIRRRSDQGPHIPDNPERLAAAGYATAAEGWVQGSNTDLAVELTRLMREEATYTANLRVMRTAHEMAGNIIELTA</sequence>
<dbReference type="HOGENOM" id="CLU_131404_0_0_7"/>
<evidence type="ECO:0000256" key="2">
    <source>
        <dbReference type="ARBA" id="ARBA00009677"/>
    </source>
</evidence>
<dbReference type="Pfam" id="PF06429">
    <property type="entry name" value="Flg_bbr_C"/>
    <property type="match status" value="1"/>
</dbReference>
<dbReference type="AlphaFoldDB" id="F3Z004"/>
<protein>
    <submittedName>
        <fullName evidence="6">Flagellar basal body rod protein</fullName>
    </submittedName>
</protein>
<dbReference type="GO" id="GO:0009425">
    <property type="term" value="C:bacterial-type flagellum basal body"/>
    <property type="evidence" value="ECO:0007669"/>
    <property type="project" value="UniProtKB-SubCell"/>
</dbReference>
<dbReference type="PROSITE" id="PS00588">
    <property type="entry name" value="FLAGELLA_BB_ROD"/>
    <property type="match status" value="1"/>
</dbReference>
<dbReference type="STRING" id="690850.Desaf_3757"/>
<keyword evidence="7" id="KW-1185">Reference proteome</keyword>
<dbReference type="eggNOG" id="COG1815">
    <property type="taxonomic scope" value="Bacteria"/>
</dbReference>
<dbReference type="PANTHER" id="PTHR30435">
    <property type="entry name" value="FLAGELLAR PROTEIN"/>
    <property type="match status" value="1"/>
</dbReference>
<gene>
    <name evidence="6" type="ORF">Desaf_3757</name>
</gene>
<dbReference type="InterPro" id="IPR019776">
    <property type="entry name" value="Flagellar_basal_body_rod_CS"/>
</dbReference>
<dbReference type="EMBL" id="CP003221">
    <property type="protein sequence ID" value="EGJ52033.1"/>
    <property type="molecule type" value="Genomic_DNA"/>
</dbReference>